<accession>A0A366U0N7</accession>
<gene>
    <name evidence="1" type="ORF">EB12_00151</name>
</gene>
<dbReference type="EMBL" id="LEQJ01000001">
    <property type="protein sequence ID" value="RBS35589.1"/>
    <property type="molecule type" value="Genomic_DNA"/>
</dbReference>
<dbReference type="AlphaFoldDB" id="A0A366U0N7"/>
<sequence>MLDTDFLFEKYKEKIHCVKKRKKPLTTLKEMVDVNEVPISKIYKDHLEMLKTNVVNSIYVRKEKTIEFHLFYVEDNSKSKIYCQSYAKNPITLPRLKKGTIYIIFEASLGIMETNCSLLAIDFRIQQGIEQEHLDNRDIYFLDYVSNFENRHLFESYRRP</sequence>
<evidence type="ECO:0000313" key="2">
    <source>
        <dbReference type="Proteomes" id="UP000253144"/>
    </source>
</evidence>
<organism evidence="1 2">
    <name type="scientific">Enterococcus faecium</name>
    <name type="common">Streptococcus faecium</name>
    <dbReference type="NCBI Taxonomy" id="1352"/>
    <lineage>
        <taxon>Bacteria</taxon>
        <taxon>Bacillati</taxon>
        <taxon>Bacillota</taxon>
        <taxon>Bacilli</taxon>
        <taxon>Lactobacillales</taxon>
        <taxon>Enterococcaceae</taxon>
        <taxon>Enterococcus</taxon>
    </lineage>
</organism>
<reference evidence="1 2" key="1">
    <citation type="submission" date="2015-06" db="EMBL/GenBank/DDBJ databases">
        <title>The Genome Sequence of Enterococcus faecium 131EA1.</title>
        <authorList>
            <consortium name="The Broad Institute Genomics Platform"/>
            <consortium name="The Broad Institute Genome Sequencing Center for Infectious Disease"/>
            <person name="Earl A.M."/>
            <person name="Van Tyne D."/>
            <person name="Lebreton F."/>
            <person name="Saavedra J.T."/>
            <person name="Gilmore M.S."/>
            <person name="Manson Mcguire A."/>
            <person name="Clock S."/>
            <person name="Crupain M."/>
            <person name="Rangan U."/>
            <person name="Young S."/>
            <person name="Abouelleil A."/>
            <person name="Cao P."/>
            <person name="Chapman S.B."/>
            <person name="Griggs A."/>
            <person name="Priest M."/>
            <person name="Shea T."/>
            <person name="Wortman J."/>
            <person name="Nusbaum C."/>
            <person name="Birren B."/>
        </authorList>
    </citation>
    <scope>NUCLEOTIDE SEQUENCE [LARGE SCALE GENOMIC DNA]</scope>
    <source>
        <strain evidence="1 2">131EA1</strain>
    </source>
</reference>
<protein>
    <submittedName>
        <fullName evidence="1">Uncharacterized protein</fullName>
    </submittedName>
</protein>
<name>A0A366U0N7_ENTFC</name>
<dbReference type="Proteomes" id="UP000253144">
    <property type="component" value="Unassembled WGS sequence"/>
</dbReference>
<proteinExistence type="predicted"/>
<evidence type="ECO:0000313" key="1">
    <source>
        <dbReference type="EMBL" id="RBS35589.1"/>
    </source>
</evidence>
<comment type="caution">
    <text evidence="1">The sequence shown here is derived from an EMBL/GenBank/DDBJ whole genome shotgun (WGS) entry which is preliminary data.</text>
</comment>
<dbReference type="RefSeq" id="WP_002323377.1">
    <property type="nucleotide sequence ID" value="NZ_CAMRQD010000034.1"/>
</dbReference>